<gene>
    <name evidence="1" type="ordered locus">Halhy_1061</name>
</gene>
<accession>F4KQD4</accession>
<reference evidence="1 2" key="1">
    <citation type="journal article" date="2011" name="Stand. Genomic Sci.">
        <title>Complete genome sequence of Haliscomenobacter hydrossis type strain (O).</title>
        <authorList>
            <consortium name="US DOE Joint Genome Institute (JGI-PGF)"/>
            <person name="Daligault H."/>
            <person name="Lapidus A."/>
            <person name="Zeytun A."/>
            <person name="Nolan M."/>
            <person name="Lucas S."/>
            <person name="Del Rio T.G."/>
            <person name="Tice H."/>
            <person name="Cheng J.F."/>
            <person name="Tapia R."/>
            <person name="Han C."/>
            <person name="Goodwin L."/>
            <person name="Pitluck S."/>
            <person name="Liolios K."/>
            <person name="Pagani I."/>
            <person name="Ivanova N."/>
            <person name="Huntemann M."/>
            <person name="Mavromatis K."/>
            <person name="Mikhailova N."/>
            <person name="Pati A."/>
            <person name="Chen A."/>
            <person name="Palaniappan K."/>
            <person name="Land M."/>
            <person name="Hauser L."/>
            <person name="Brambilla E.M."/>
            <person name="Rohde M."/>
            <person name="Verbarg S."/>
            <person name="Goker M."/>
            <person name="Bristow J."/>
            <person name="Eisen J.A."/>
            <person name="Markowitz V."/>
            <person name="Hugenholtz P."/>
            <person name="Kyrpides N.C."/>
            <person name="Klenk H.P."/>
            <person name="Woyke T."/>
        </authorList>
    </citation>
    <scope>NUCLEOTIDE SEQUENCE [LARGE SCALE GENOMIC DNA]</scope>
    <source>
        <strain evidence="2">ATCC 27775 / DSM 1100 / LMG 10767 / O</strain>
    </source>
</reference>
<dbReference type="RefSeq" id="WP_013763515.1">
    <property type="nucleotide sequence ID" value="NC_015510.1"/>
</dbReference>
<evidence type="ECO:0000313" key="2">
    <source>
        <dbReference type="Proteomes" id="UP000008461"/>
    </source>
</evidence>
<dbReference type="KEGG" id="hhy:Halhy_1061"/>
<organism evidence="1 2">
    <name type="scientific">Haliscomenobacter hydrossis (strain ATCC 27775 / DSM 1100 / LMG 10767 / O)</name>
    <dbReference type="NCBI Taxonomy" id="760192"/>
    <lineage>
        <taxon>Bacteria</taxon>
        <taxon>Pseudomonadati</taxon>
        <taxon>Bacteroidota</taxon>
        <taxon>Saprospiria</taxon>
        <taxon>Saprospirales</taxon>
        <taxon>Haliscomenobacteraceae</taxon>
        <taxon>Haliscomenobacter</taxon>
    </lineage>
</organism>
<dbReference type="EMBL" id="CP002691">
    <property type="protein sequence ID" value="AEE48960.1"/>
    <property type="molecule type" value="Genomic_DNA"/>
</dbReference>
<dbReference type="Proteomes" id="UP000008461">
    <property type="component" value="Chromosome"/>
</dbReference>
<protein>
    <submittedName>
        <fullName evidence="1">Uncharacterized protein</fullName>
    </submittedName>
</protein>
<dbReference type="STRING" id="760192.Halhy_1061"/>
<keyword evidence="2" id="KW-1185">Reference proteome</keyword>
<dbReference type="HOGENOM" id="CLU_2734415_0_0_10"/>
<dbReference type="AlphaFoldDB" id="F4KQD4"/>
<name>F4KQD4_HALH1</name>
<evidence type="ECO:0000313" key="1">
    <source>
        <dbReference type="EMBL" id="AEE48960.1"/>
    </source>
</evidence>
<sequence length="71" mass="8353">MEEVDMEKLKAYAAGTLTANERSVFEHQCRAKGYDPHILVEILEFDQDSRASYFRFDEHQAFKQLKSKLNK</sequence>
<proteinExistence type="predicted"/>
<reference key="2">
    <citation type="submission" date="2011-04" db="EMBL/GenBank/DDBJ databases">
        <title>Complete sequence of chromosome of Haliscomenobacter hydrossis DSM 1100.</title>
        <authorList>
            <consortium name="US DOE Joint Genome Institute (JGI-PGF)"/>
            <person name="Lucas S."/>
            <person name="Han J."/>
            <person name="Lapidus A."/>
            <person name="Bruce D."/>
            <person name="Goodwin L."/>
            <person name="Pitluck S."/>
            <person name="Peters L."/>
            <person name="Kyrpides N."/>
            <person name="Mavromatis K."/>
            <person name="Ivanova N."/>
            <person name="Ovchinnikova G."/>
            <person name="Pagani I."/>
            <person name="Daligault H."/>
            <person name="Detter J.C."/>
            <person name="Han C."/>
            <person name="Land M."/>
            <person name="Hauser L."/>
            <person name="Markowitz V."/>
            <person name="Cheng J.-F."/>
            <person name="Hugenholtz P."/>
            <person name="Woyke T."/>
            <person name="Wu D."/>
            <person name="Verbarg S."/>
            <person name="Frueling A."/>
            <person name="Brambilla E."/>
            <person name="Klenk H.-P."/>
            <person name="Eisen J.A."/>
        </authorList>
    </citation>
    <scope>NUCLEOTIDE SEQUENCE</scope>
    <source>
        <strain>DSM 1100</strain>
    </source>
</reference>